<proteinExistence type="predicted"/>
<name>A0ABD2GPM7_PAGBO</name>
<evidence type="ECO:0000313" key="1">
    <source>
        <dbReference type="EMBL" id="KAL3055643.1"/>
    </source>
</evidence>
<keyword evidence="2" id="KW-1185">Reference proteome</keyword>
<organism evidence="1 2">
    <name type="scientific">Pagothenia borchgrevinki</name>
    <name type="common">Bald rockcod</name>
    <name type="synonym">Trematomus borchgrevinki</name>
    <dbReference type="NCBI Taxonomy" id="8213"/>
    <lineage>
        <taxon>Eukaryota</taxon>
        <taxon>Metazoa</taxon>
        <taxon>Chordata</taxon>
        <taxon>Craniata</taxon>
        <taxon>Vertebrata</taxon>
        <taxon>Euteleostomi</taxon>
        <taxon>Actinopterygii</taxon>
        <taxon>Neopterygii</taxon>
        <taxon>Teleostei</taxon>
        <taxon>Neoteleostei</taxon>
        <taxon>Acanthomorphata</taxon>
        <taxon>Eupercaria</taxon>
        <taxon>Perciformes</taxon>
        <taxon>Notothenioidei</taxon>
        <taxon>Nototheniidae</taxon>
        <taxon>Pagothenia</taxon>
    </lineage>
</organism>
<sequence length="66" mass="7431">MNEEDKNTEITATRSLVPEGIIDASTPINVLSEPSLTHNNYLDALPPHFFRLLISFLLELHPKADM</sequence>
<dbReference type="EMBL" id="JBIYXZ010002077">
    <property type="protein sequence ID" value="KAL3055643.1"/>
    <property type="molecule type" value="Genomic_DNA"/>
</dbReference>
<accession>A0ABD2GPM7</accession>
<dbReference type="Proteomes" id="UP001619887">
    <property type="component" value="Unassembled WGS sequence"/>
</dbReference>
<evidence type="ECO:0000313" key="2">
    <source>
        <dbReference type="Proteomes" id="UP001619887"/>
    </source>
</evidence>
<gene>
    <name evidence="1" type="ORF">OYC64_018340</name>
</gene>
<reference evidence="1 2" key="1">
    <citation type="journal article" date="2022" name="G3 (Bethesda)">
        <title>Evaluating Illumina-, Nanopore-, and PacBio-based genome assembly strategies with the bald notothen, Trematomus borchgrevinki.</title>
        <authorList>
            <person name="Rayamajhi N."/>
            <person name="Cheng C.C."/>
            <person name="Catchen J.M."/>
        </authorList>
    </citation>
    <scope>NUCLEOTIDE SEQUENCE [LARGE SCALE GENOMIC DNA]</scope>
    <source>
        <strain evidence="1">AGRC-2024</strain>
    </source>
</reference>
<comment type="caution">
    <text evidence="1">The sequence shown here is derived from an EMBL/GenBank/DDBJ whole genome shotgun (WGS) entry which is preliminary data.</text>
</comment>
<reference evidence="1 2" key="2">
    <citation type="journal article" date="2024" name="G3 (Bethesda)">
        <title>The genome of the cryopelagic Antarctic bald notothen, Trematomus borchgrevinki.</title>
        <authorList>
            <person name="Rayamajhi N."/>
            <person name="Rivera-Colon A.G."/>
            <person name="Minhas B.F."/>
            <person name="Cheng C.C."/>
            <person name="Catchen J.M."/>
        </authorList>
    </citation>
    <scope>NUCLEOTIDE SEQUENCE [LARGE SCALE GENOMIC DNA]</scope>
    <source>
        <strain evidence="1">AGRC-2024</strain>
    </source>
</reference>
<dbReference type="AlphaFoldDB" id="A0ABD2GPM7"/>
<protein>
    <submittedName>
        <fullName evidence="1">Uncharacterized protein</fullName>
    </submittedName>
</protein>